<sequence>MSDNPSFVLKSVLDVGYEDRAIPEISDNEVLVKVMKTGICGSDVHYFAHGRIGDFIVENPMVLGHESSGIVFKVGSKVKNVGVGERVAIEPGAGCHSCELCKAGKYHLCQGMIFAATPPYDGTLARYYKVPADNAYTLPDGVSLEDGAMIEPLAVGVHSVATLGNFRSGQAAIVFGCGPVGLLCMAVAKALGASRVIAVDIVASRLEFAKQHVATHTYLPPPPNEGESKIEFSQRNAAQLKAQLGISERGKDAIDLVVDASGAEVSIQTAFYVAKAGGTIVQVGMGNPHITINTQMLGNKELNYKGSFRYGPGDYPFAIDLVAQGKIDLKPFVTHRYKFEDALVAFKATQAGKSEDGKAVIKIVISGPDVPVDSKL</sequence>
<dbReference type="Pfam" id="PF00107">
    <property type="entry name" value="ADH_zinc_N"/>
    <property type="match status" value="1"/>
</dbReference>
<keyword evidence="5" id="KW-0560">Oxidoreductase</keyword>
<organism evidence="9 10">
    <name type="scientific">Cylindrobasidium torrendii FP15055 ss-10</name>
    <dbReference type="NCBI Taxonomy" id="1314674"/>
    <lineage>
        <taxon>Eukaryota</taxon>
        <taxon>Fungi</taxon>
        <taxon>Dikarya</taxon>
        <taxon>Basidiomycota</taxon>
        <taxon>Agaricomycotina</taxon>
        <taxon>Agaricomycetes</taxon>
        <taxon>Agaricomycetidae</taxon>
        <taxon>Agaricales</taxon>
        <taxon>Marasmiineae</taxon>
        <taxon>Physalacriaceae</taxon>
        <taxon>Cylindrobasidium</taxon>
    </lineage>
</organism>
<reference evidence="9 10" key="1">
    <citation type="journal article" date="2015" name="Fungal Genet. Biol.">
        <title>Evolution of novel wood decay mechanisms in Agaricales revealed by the genome sequences of Fistulina hepatica and Cylindrobasidium torrendii.</title>
        <authorList>
            <person name="Floudas D."/>
            <person name="Held B.W."/>
            <person name="Riley R."/>
            <person name="Nagy L.G."/>
            <person name="Koehler G."/>
            <person name="Ransdell A.S."/>
            <person name="Younus H."/>
            <person name="Chow J."/>
            <person name="Chiniquy J."/>
            <person name="Lipzen A."/>
            <person name="Tritt A."/>
            <person name="Sun H."/>
            <person name="Haridas S."/>
            <person name="LaButti K."/>
            <person name="Ohm R.A."/>
            <person name="Kues U."/>
            <person name="Blanchette R.A."/>
            <person name="Grigoriev I.V."/>
            <person name="Minto R.E."/>
            <person name="Hibbett D.S."/>
        </authorList>
    </citation>
    <scope>NUCLEOTIDE SEQUENCE [LARGE SCALE GENOMIC DNA]</scope>
    <source>
        <strain evidence="9 10">FP15055 ss-10</strain>
    </source>
</reference>
<keyword evidence="6" id="KW-0520">NAD</keyword>
<dbReference type="PANTHER" id="PTHR43161:SF9">
    <property type="entry name" value="SORBITOL DEHYDROGENASE"/>
    <property type="match status" value="1"/>
</dbReference>
<dbReference type="GO" id="GO:0003939">
    <property type="term" value="F:L-iditol 2-dehydrogenase (NAD+) activity"/>
    <property type="evidence" value="ECO:0007669"/>
    <property type="project" value="TreeGrafter"/>
</dbReference>
<comment type="similarity">
    <text evidence="2 7">Belongs to the zinc-containing alcohol dehydrogenase family.</text>
</comment>
<accession>A0A0D7BV04</accession>
<dbReference type="GO" id="GO:0008270">
    <property type="term" value="F:zinc ion binding"/>
    <property type="evidence" value="ECO:0007669"/>
    <property type="project" value="InterPro"/>
</dbReference>
<dbReference type="InterPro" id="IPR036291">
    <property type="entry name" value="NAD(P)-bd_dom_sf"/>
</dbReference>
<protein>
    <submittedName>
        <fullName evidence="9">Xylitol dehydrogenase</fullName>
    </submittedName>
</protein>
<evidence type="ECO:0000259" key="8">
    <source>
        <dbReference type="SMART" id="SM00829"/>
    </source>
</evidence>
<evidence type="ECO:0000256" key="4">
    <source>
        <dbReference type="ARBA" id="ARBA00022833"/>
    </source>
</evidence>
<dbReference type="InterPro" id="IPR013154">
    <property type="entry name" value="ADH-like_N"/>
</dbReference>
<dbReference type="CDD" id="cd05285">
    <property type="entry name" value="sorbitol_DH"/>
    <property type="match status" value="1"/>
</dbReference>
<dbReference type="SMART" id="SM00829">
    <property type="entry name" value="PKS_ER"/>
    <property type="match status" value="1"/>
</dbReference>
<dbReference type="SUPFAM" id="SSF51735">
    <property type="entry name" value="NAD(P)-binding Rossmann-fold domains"/>
    <property type="match status" value="1"/>
</dbReference>
<evidence type="ECO:0000256" key="5">
    <source>
        <dbReference type="ARBA" id="ARBA00023002"/>
    </source>
</evidence>
<evidence type="ECO:0000313" key="10">
    <source>
        <dbReference type="Proteomes" id="UP000054007"/>
    </source>
</evidence>
<evidence type="ECO:0000256" key="6">
    <source>
        <dbReference type="ARBA" id="ARBA00023027"/>
    </source>
</evidence>
<dbReference type="InterPro" id="IPR020843">
    <property type="entry name" value="ER"/>
</dbReference>
<dbReference type="PROSITE" id="PS00059">
    <property type="entry name" value="ADH_ZINC"/>
    <property type="match status" value="1"/>
</dbReference>
<gene>
    <name evidence="9" type="ORF">CYLTODRAFT_427966</name>
</gene>
<dbReference type="Proteomes" id="UP000054007">
    <property type="component" value="Unassembled WGS sequence"/>
</dbReference>
<dbReference type="PANTHER" id="PTHR43161">
    <property type="entry name" value="SORBITOL DEHYDROGENASE"/>
    <property type="match status" value="1"/>
</dbReference>
<keyword evidence="10" id="KW-1185">Reference proteome</keyword>
<dbReference type="EMBL" id="KN880432">
    <property type="protein sequence ID" value="KIY74014.1"/>
    <property type="molecule type" value="Genomic_DNA"/>
</dbReference>
<dbReference type="InterPro" id="IPR002328">
    <property type="entry name" value="ADH_Zn_CS"/>
</dbReference>
<evidence type="ECO:0000256" key="2">
    <source>
        <dbReference type="ARBA" id="ARBA00008072"/>
    </source>
</evidence>
<dbReference type="Gene3D" id="3.90.180.10">
    <property type="entry name" value="Medium-chain alcohol dehydrogenases, catalytic domain"/>
    <property type="match status" value="1"/>
</dbReference>
<dbReference type="OrthoDB" id="2148442at2759"/>
<dbReference type="InterPro" id="IPR011032">
    <property type="entry name" value="GroES-like_sf"/>
</dbReference>
<dbReference type="Gene3D" id="3.40.50.720">
    <property type="entry name" value="NAD(P)-binding Rossmann-like Domain"/>
    <property type="match status" value="1"/>
</dbReference>
<dbReference type="SUPFAM" id="SSF50129">
    <property type="entry name" value="GroES-like"/>
    <property type="match status" value="1"/>
</dbReference>
<dbReference type="FunFam" id="3.40.50.720:FF:000068">
    <property type="entry name" value="Sorbitol dehydrogenase"/>
    <property type="match status" value="1"/>
</dbReference>
<dbReference type="GO" id="GO:0006062">
    <property type="term" value="P:sorbitol catabolic process"/>
    <property type="evidence" value="ECO:0007669"/>
    <property type="project" value="TreeGrafter"/>
</dbReference>
<dbReference type="InterPro" id="IPR013149">
    <property type="entry name" value="ADH-like_C"/>
</dbReference>
<dbReference type="InterPro" id="IPR045306">
    <property type="entry name" value="SDH-like"/>
</dbReference>
<proteinExistence type="inferred from homology"/>
<evidence type="ECO:0000256" key="1">
    <source>
        <dbReference type="ARBA" id="ARBA00001947"/>
    </source>
</evidence>
<evidence type="ECO:0000256" key="3">
    <source>
        <dbReference type="ARBA" id="ARBA00022723"/>
    </source>
</evidence>
<comment type="cofactor">
    <cofactor evidence="1 7">
        <name>Zn(2+)</name>
        <dbReference type="ChEBI" id="CHEBI:29105"/>
    </cofactor>
</comment>
<feature type="domain" description="Enoyl reductase (ER)" evidence="8">
    <location>
        <begin position="10"/>
        <end position="361"/>
    </location>
</feature>
<dbReference type="STRING" id="1314674.A0A0D7BV04"/>
<dbReference type="Pfam" id="PF08240">
    <property type="entry name" value="ADH_N"/>
    <property type="match status" value="1"/>
</dbReference>
<name>A0A0D7BV04_9AGAR</name>
<evidence type="ECO:0000313" key="9">
    <source>
        <dbReference type="EMBL" id="KIY74014.1"/>
    </source>
</evidence>
<keyword evidence="4 7" id="KW-0862">Zinc</keyword>
<evidence type="ECO:0000256" key="7">
    <source>
        <dbReference type="RuleBase" id="RU361277"/>
    </source>
</evidence>
<dbReference type="AlphaFoldDB" id="A0A0D7BV04"/>
<keyword evidence="3 7" id="KW-0479">Metal-binding</keyword>